<dbReference type="CDD" id="cd17394">
    <property type="entry name" value="MFS_FucP_like"/>
    <property type="match status" value="1"/>
</dbReference>
<dbReference type="InterPro" id="IPR036259">
    <property type="entry name" value="MFS_trans_sf"/>
</dbReference>
<evidence type="ECO:0000256" key="1">
    <source>
        <dbReference type="ARBA" id="ARBA00003321"/>
    </source>
</evidence>
<evidence type="ECO:0000256" key="6">
    <source>
        <dbReference type="ARBA" id="ARBA00022989"/>
    </source>
</evidence>
<keyword evidence="7 8" id="KW-0472">Membrane</keyword>
<evidence type="ECO:0000313" key="9">
    <source>
        <dbReference type="EMBL" id="KGJ88398.1"/>
    </source>
</evidence>
<keyword evidence="4" id="KW-1003">Cell membrane</keyword>
<dbReference type="InterPro" id="IPR050375">
    <property type="entry name" value="MFS_TsgA-like"/>
</dbReference>
<feature type="transmembrane region" description="Helical" evidence="8">
    <location>
        <begin position="107"/>
        <end position="124"/>
    </location>
</feature>
<dbReference type="SUPFAM" id="SSF103473">
    <property type="entry name" value="MFS general substrate transporter"/>
    <property type="match status" value="1"/>
</dbReference>
<keyword evidence="6 8" id="KW-1133">Transmembrane helix</keyword>
<dbReference type="PANTHER" id="PTHR43702">
    <property type="entry name" value="L-FUCOSE-PROTON SYMPORTER"/>
    <property type="match status" value="1"/>
</dbReference>
<dbReference type="PATRIC" id="fig|28229.4.peg.3584"/>
<feature type="transmembrane region" description="Helical" evidence="8">
    <location>
        <begin position="237"/>
        <end position="258"/>
    </location>
</feature>
<evidence type="ECO:0000313" key="10">
    <source>
        <dbReference type="Proteomes" id="UP000029843"/>
    </source>
</evidence>
<feature type="transmembrane region" description="Helical" evidence="8">
    <location>
        <begin position="15"/>
        <end position="34"/>
    </location>
</feature>
<dbReference type="InterPro" id="IPR005964">
    <property type="entry name" value="Glc/Gal_transptr_bac"/>
</dbReference>
<gene>
    <name evidence="9" type="ORF">ND2E_4234</name>
</gene>
<dbReference type="GO" id="GO:1904659">
    <property type="term" value="P:D-glucose transmembrane transport"/>
    <property type="evidence" value="ECO:0007669"/>
    <property type="project" value="InterPro"/>
</dbReference>
<dbReference type="Pfam" id="PF07690">
    <property type="entry name" value="MFS_1"/>
    <property type="match status" value="1"/>
</dbReference>
<dbReference type="GO" id="GO:0005886">
    <property type="term" value="C:plasma membrane"/>
    <property type="evidence" value="ECO:0007669"/>
    <property type="project" value="UniProtKB-SubCell"/>
</dbReference>
<comment type="similarity">
    <text evidence="3">Belongs to the major facilitator superfamily. FHS transporter (TC 2.A.1.7) family.</text>
</comment>
<feature type="transmembrane region" description="Helical" evidence="8">
    <location>
        <begin position="198"/>
        <end position="216"/>
    </location>
</feature>
<evidence type="ECO:0000256" key="4">
    <source>
        <dbReference type="ARBA" id="ARBA00022475"/>
    </source>
</evidence>
<feature type="transmembrane region" description="Helical" evidence="8">
    <location>
        <begin position="413"/>
        <end position="430"/>
    </location>
</feature>
<dbReference type="InterPro" id="IPR011701">
    <property type="entry name" value="MFS"/>
</dbReference>
<dbReference type="GO" id="GO:0055056">
    <property type="term" value="F:D-glucose transmembrane transporter activity"/>
    <property type="evidence" value="ECO:0007669"/>
    <property type="project" value="InterPro"/>
</dbReference>
<keyword evidence="5 8" id="KW-0812">Transmembrane</keyword>
<dbReference type="PANTHER" id="PTHR43702:SF12">
    <property type="entry name" value="N-ACETYL GLUCOSAMINE TRANSPORTER NAGP"/>
    <property type="match status" value="1"/>
</dbReference>
<comment type="function">
    <text evidence="1">Intake of glucose and galactose.</text>
</comment>
<feature type="transmembrane region" description="Helical" evidence="8">
    <location>
        <begin position="54"/>
        <end position="75"/>
    </location>
</feature>
<dbReference type="AlphaFoldDB" id="A0A099KFJ0"/>
<feature type="transmembrane region" description="Helical" evidence="8">
    <location>
        <begin position="145"/>
        <end position="168"/>
    </location>
</feature>
<reference evidence="9 10" key="1">
    <citation type="submission" date="2014-08" db="EMBL/GenBank/DDBJ databases">
        <title>Genomic and Phenotypic Diversity of Colwellia psychrerythraea strains from Disparate Marine Basins.</title>
        <authorList>
            <person name="Techtmann S.M."/>
            <person name="Stelling S.C."/>
            <person name="Utturkar S.M."/>
            <person name="Alshibli N."/>
            <person name="Harris A."/>
            <person name="Brown S.D."/>
            <person name="Hazen T.C."/>
        </authorList>
    </citation>
    <scope>NUCLEOTIDE SEQUENCE [LARGE SCALE GENOMIC DNA]</scope>
    <source>
        <strain evidence="9 10">ND2E</strain>
    </source>
</reference>
<dbReference type="OrthoDB" id="9795150at2"/>
<accession>A0A099KFJ0</accession>
<dbReference type="Proteomes" id="UP000029843">
    <property type="component" value="Unassembled WGS sequence"/>
</dbReference>
<comment type="subcellular location">
    <subcellularLocation>
        <location evidence="2">Cell inner membrane</location>
        <topology evidence="2">Multi-pass membrane protein</topology>
    </subcellularLocation>
</comment>
<name>A0A099KFJ0_COLPS</name>
<dbReference type="GO" id="GO:0005354">
    <property type="term" value="F:galactose transmembrane transporter activity"/>
    <property type="evidence" value="ECO:0007669"/>
    <property type="project" value="InterPro"/>
</dbReference>
<feature type="transmembrane region" description="Helical" evidence="8">
    <location>
        <begin position="350"/>
        <end position="372"/>
    </location>
</feature>
<proteinExistence type="inferred from homology"/>
<feature type="transmembrane region" description="Helical" evidence="8">
    <location>
        <begin position="309"/>
        <end position="330"/>
    </location>
</feature>
<evidence type="ECO:0000256" key="8">
    <source>
        <dbReference type="SAM" id="Phobius"/>
    </source>
</evidence>
<sequence length="441" mass="47838">MDATYDNTQARQSSLIPMAIVGGLFFVFGFVTWLNGSLIPFLKIACELNHMEAYLVTMAFYIAYTVMALPVSAVLKRTGYKNGMVLGLLVMAVGAVIFIPAAQERMYSIFLVALFILASGLTMLQTAANPYIVLLGPKETAAVRISIMGLLNKGAGIIAPIVFTAFVLSDMSQFDETRLATLDEVKRNAALMDLSSRLVTPYIIMAIVLAILALVIKFAPLPEPVLESDENDGDSKWAILHFPQLIFGALTLFFYVGVEVIAGDTIALFGQEMGVTNFGQLTSYTMTFMVAAYLIGMVVIPRFISQETALALSGALGIVLTILLLTASVDSASVWNTLFFWTGAPEIPNVVLYVALLGFANALVWPAIWPMALDGLGKHTSTGSALLIMGISGGALMPLLYGYLVESTGNSQNAYWIMLPCYLIILWYALQGHKITKWSIK</sequence>
<dbReference type="NCBIfam" id="TIGR01272">
    <property type="entry name" value="gluP"/>
    <property type="match status" value="1"/>
</dbReference>
<protein>
    <submittedName>
        <fullName evidence="9">Glucose/galactose transporter</fullName>
    </submittedName>
</protein>
<organism evidence="9 10">
    <name type="scientific">Colwellia psychrerythraea</name>
    <name type="common">Vibrio psychroerythus</name>
    <dbReference type="NCBI Taxonomy" id="28229"/>
    <lineage>
        <taxon>Bacteria</taxon>
        <taxon>Pseudomonadati</taxon>
        <taxon>Pseudomonadota</taxon>
        <taxon>Gammaproteobacteria</taxon>
        <taxon>Alteromonadales</taxon>
        <taxon>Colwelliaceae</taxon>
        <taxon>Colwellia</taxon>
    </lineage>
</organism>
<comment type="caution">
    <text evidence="9">The sequence shown here is derived from an EMBL/GenBank/DDBJ whole genome shotgun (WGS) entry which is preliminary data.</text>
</comment>
<evidence type="ECO:0000256" key="5">
    <source>
        <dbReference type="ARBA" id="ARBA00022692"/>
    </source>
</evidence>
<evidence type="ECO:0000256" key="7">
    <source>
        <dbReference type="ARBA" id="ARBA00023136"/>
    </source>
</evidence>
<dbReference type="Gene3D" id="1.20.1250.20">
    <property type="entry name" value="MFS general substrate transporter like domains"/>
    <property type="match status" value="2"/>
</dbReference>
<evidence type="ECO:0000256" key="3">
    <source>
        <dbReference type="ARBA" id="ARBA00009120"/>
    </source>
</evidence>
<feature type="transmembrane region" description="Helical" evidence="8">
    <location>
        <begin position="278"/>
        <end position="300"/>
    </location>
</feature>
<dbReference type="EMBL" id="JQED01000047">
    <property type="protein sequence ID" value="KGJ88398.1"/>
    <property type="molecule type" value="Genomic_DNA"/>
</dbReference>
<dbReference type="RefSeq" id="WP_033095189.1">
    <property type="nucleotide sequence ID" value="NZ_JQED01000047.1"/>
</dbReference>
<feature type="transmembrane region" description="Helical" evidence="8">
    <location>
        <begin position="82"/>
        <end position="101"/>
    </location>
</feature>
<evidence type="ECO:0000256" key="2">
    <source>
        <dbReference type="ARBA" id="ARBA00004429"/>
    </source>
</evidence>
<feature type="transmembrane region" description="Helical" evidence="8">
    <location>
        <begin position="384"/>
        <end position="401"/>
    </location>
</feature>